<reference evidence="2 3" key="1">
    <citation type="submission" date="2018-10" db="EMBL/GenBank/DDBJ databases">
        <title>A high-quality apple genome assembly.</title>
        <authorList>
            <person name="Hu J."/>
        </authorList>
    </citation>
    <scope>NUCLEOTIDE SEQUENCE [LARGE SCALE GENOMIC DNA]</scope>
    <source>
        <strain evidence="3">cv. HFTH1</strain>
        <tissue evidence="2">Young leaf</tissue>
    </source>
</reference>
<organism evidence="2 3">
    <name type="scientific">Malus domestica</name>
    <name type="common">Apple</name>
    <name type="synonym">Pyrus malus</name>
    <dbReference type="NCBI Taxonomy" id="3750"/>
    <lineage>
        <taxon>Eukaryota</taxon>
        <taxon>Viridiplantae</taxon>
        <taxon>Streptophyta</taxon>
        <taxon>Embryophyta</taxon>
        <taxon>Tracheophyta</taxon>
        <taxon>Spermatophyta</taxon>
        <taxon>Magnoliopsida</taxon>
        <taxon>eudicotyledons</taxon>
        <taxon>Gunneridae</taxon>
        <taxon>Pentapetalae</taxon>
        <taxon>rosids</taxon>
        <taxon>fabids</taxon>
        <taxon>Rosales</taxon>
        <taxon>Rosaceae</taxon>
        <taxon>Amygdaloideae</taxon>
        <taxon>Maleae</taxon>
        <taxon>Malus</taxon>
    </lineage>
</organism>
<dbReference type="Proteomes" id="UP000290289">
    <property type="component" value="Chromosome 15"/>
</dbReference>
<evidence type="ECO:0000256" key="1">
    <source>
        <dbReference type="SAM" id="MobiDB-lite"/>
    </source>
</evidence>
<gene>
    <name evidence="2" type="ORF">DVH24_012173</name>
</gene>
<dbReference type="AlphaFoldDB" id="A0A498HNM9"/>
<name>A0A498HNM9_MALDO</name>
<feature type="region of interest" description="Disordered" evidence="1">
    <location>
        <begin position="96"/>
        <end position="116"/>
    </location>
</feature>
<feature type="region of interest" description="Disordered" evidence="1">
    <location>
        <begin position="1"/>
        <end position="41"/>
    </location>
</feature>
<proteinExistence type="predicted"/>
<evidence type="ECO:0000313" key="2">
    <source>
        <dbReference type="EMBL" id="RXH72489.1"/>
    </source>
</evidence>
<sequence>MNIIPISRGIRKGGEPGGAEDGDADGDGDTDSGECVGRDLDEGACPGARLTEFEDGRLAIGQSCTHLLADQTCATMFFKAWAGTTFFGKTMHPIFSHPLPRGGRETEGRTKSPKLP</sequence>
<comment type="caution">
    <text evidence="2">The sequence shown here is derived from an EMBL/GenBank/DDBJ whole genome shotgun (WGS) entry which is preliminary data.</text>
</comment>
<dbReference type="Gene3D" id="3.30.559.10">
    <property type="entry name" value="Chloramphenicol acetyltransferase-like domain"/>
    <property type="match status" value="1"/>
</dbReference>
<dbReference type="EMBL" id="RDQH01000341">
    <property type="protein sequence ID" value="RXH72489.1"/>
    <property type="molecule type" value="Genomic_DNA"/>
</dbReference>
<feature type="compositionally biased region" description="Acidic residues" evidence="1">
    <location>
        <begin position="18"/>
        <end position="32"/>
    </location>
</feature>
<keyword evidence="3" id="KW-1185">Reference proteome</keyword>
<protein>
    <submittedName>
        <fullName evidence="2">Uncharacterized protein</fullName>
    </submittedName>
</protein>
<evidence type="ECO:0000313" key="3">
    <source>
        <dbReference type="Proteomes" id="UP000290289"/>
    </source>
</evidence>
<dbReference type="InterPro" id="IPR023213">
    <property type="entry name" value="CAT-like_dom_sf"/>
</dbReference>
<accession>A0A498HNM9</accession>